<dbReference type="GO" id="GO:0008270">
    <property type="term" value="F:zinc ion binding"/>
    <property type="evidence" value="ECO:0007669"/>
    <property type="project" value="UniProtKB-KW"/>
</dbReference>
<evidence type="ECO:0000313" key="6">
    <source>
        <dbReference type="EMBL" id="BAM38849.1"/>
    </source>
</evidence>
<dbReference type="Pfam" id="PF03367">
    <property type="entry name" value="Zn_ribbon_ZPR1"/>
    <property type="match status" value="2"/>
</dbReference>
<dbReference type="eggNOG" id="KOG2703">
    <property type="taxonomic scope" value="Eukaryota"/>
</dbReference>
<evidence type="ECO:0000313" key="7">
    <source>
        <dbReference type="Proteomes" id="UP000003786"/>
    </source>
</evidence>
<keyword evidence="3" id="KW-0863">Zinc-finger</keyword>
<dbReference type="Proteomes" id="UP000003786">
    <property type="component" value="Chromosome 1"/>
</dbReference>
<protein>
    <recommendedName>
        <fullName evidence="5">Zinc finger ZPR1-type domain-containing protein</fullName>
    </recommendedName>
</protein>
<dbReference type="AlphaFoldDB" id="J4DNF1"/>
<dbReference type="Gene3D" id="2.20.25.420">
    <property type="entry name" value="ZPR1, zinc finger domain"/>
    <property type="match status" value="2"/>
</dbReference>
<evidence type="ECO:0000256" key="2">
    <source>
        <dbReference type="ARBA" id="ARBA00022723"/>
    </source>
</evidence>
<dbReference type="InterPro" id="IPR042451">
    <property type="entry name" value="ZPR1_A/B_dom"/>
</dbReference>
<feature type="domain" description="Zinc finger ZPR1-type" evidence="5">
    <location>
        <begin position="31"/>
        <end position="207"/>
    </location>
</feature>
<dbReference type="PANTHER" id="PTHR10876:SF0">
    <property type="entry name" value="ZINC FINGER PROTEIN ZPR1"/>
    <property type="match status" value="1"/>
</dbReference>
<dbReference type="InterPro" id="IPR042452">
    <property type="entry name" value="ZPR1_Znf1/2"/>
</dbReference>
<evidence type="ECO:0000256" key="1">
    <source>
        <dbReference type="ARBA" id="ARBA00008354"/>
    </source>
</evidence>
<organism evidence="6 7">
    <name type="scientific">Theileria orientalis strain Shintoku</name>
    <dbReference type="NCBI Taxonomy" id="869250"/>
    <lineage>
        <taxon>Eukaryota</taxon>
        <taxon>Sar</taxon>
        <taxon>Alveolata</taxon>
        <taxon>Apicomplexa</taxon>
        <taxon>Aconoidasida</taxon>
        <taxon>Piroplasmida</taxon>
        <taxon>Theileriidae</taxon>
        <taxon>Theileria</taxon>
    </lineage>
</organism>
<dbReference type="Pfam" id="PF22794">
    <property type="entry name" value="jr-ZPR1"/>
    <property type="match status" value="2"/>
</dbReference>
<keyword evidence="4" id="KW-0862">Zinc</keyword>
<dbReference type="STRING" id="869250.J4DNF1"/>
<sequence length="494" mass="55721">MDLKSDNKSMYTSESASDVLELGTDQAEIESACISCGGKGITRMLLTKIPHFNDIVVMSFECKECPYKDNEIQNAASLRDYGVKFQIKVNNLRGLNNQIVISNTSSIKLTDIDFEIPKIDRKGIITTLEGLIVNVTNNLDEHIRSVCEELVRNDHLKVELSTGELKPASEYIGQLTQIKDKLLQYSQGQEEFNIEIDDPSGNSYIEENENVKVVTSKYTRTNQQLKEMGYLYNEQQLDKEESQAEAEVNKRREWDLNKSLEDEDVEKENLCLTVDCPNCGKQGINQICQVVVPGFGNCIIMSFICEFCGSKTNELKPGGGYKDHGKLWKLRVETDRDLNRDVIISETASIRIEQLDFEMTPGTIGSVFTSVEGIIKKIVESLESSYPFLIGDSVSNTNTEIKERIEELNALTEGCKFTLLLDDPTDNSFISSLNTVSETEVDELGDSKEGGVKEISQNMRKEMQVDSNLSYVIYERTHEQNEELGLNDINTEDY</sequence>
<dbReference type="NCBIfam" id="TIGR00310">
    <property type="entry name" value="ZPR1_znf"/>
    <property type="match status" value="1"/>
</dbReference>
<proteinExistence type="inferred from homology"/>
<comment type="similarity">
    <text evidence="1">Belongs to the ZPR1 family.</text>
</comment>
<dbReference type="RefSeq" id="XP_009689150.1">
    <property type="nucleotide sequence ID" value="XM_009690855.1"/>
</dbReference>
<dbReference type="GeneID" id="20713242"/>
<dbReference type="FunFam" id="2.20.25.420:FF:000001">
    <property type="entry name" value="Zinc finger protein ZPR1"/>
    <property type="match status" value="1"/>
</dbReference>
<dbReference type="EMBL" id="AP011946">
    <property type="protein sequence ID" value="BAM38849.1"/>
    <property type="molecule type" value="Genomic_DNA"/>
</dbReference>
<dbReference type="PANTHER" id="PTHR10876">
    <property type="entry name" value="ZINC FINGER PROTEIN ZPR1"/>
    <property type="match status" value="1"/>
</dbReference>
<keyword evidence="7" id="KW-1185">Reference proteome</keyword>
<accession>J4DNF1</accession>
<reference evidence="6 7" key="1">
    <citation type="journal article" date="2012" name="MBio">
        <title>Comparative genome analysis of three eukaryotic parasites with differing abilities to transform leukocytes reveals key mediators of Theileria-induced leukocyte transformation.</title>
        <authorList>
            <person name="Hayashida K."/>
            <person name="Hara Y."/>
            <person name="Abe T."/>
            <person name="Yamasaki C."/>
            <person name="Toyoda A."/>
            <person name="Kosuge T."/>
            <person name="Suzuki Y."/>
            <person name="Sato Y."/>
            <person name="Kawashima S."/>
            <person name="Katayama T."/>
            <person name="Wakaguri H."/>
            <person name="Inoue N."/>
            <person name="Homma K."/>
            <person name="Tada-Umezaki M."/>
            <person name="Yagi Y."/>
            <person name="Fujii Y."/>
            <person name="Habara T."/>
            <person name="Kanehisa M."/>
            <person name="Watanabe H."/>
            <person name="Ito K."/>
            <person name="Gojobori T."/>
            <person name="Sugawara H."/>
            <person name="Imanishi T."/>
            <person name="Weir W."/>
            <person name="Gardner M."/>
            <person name="Pain A."/>
            <person name="Shiels B."/>
            <person name="Hattori M."/>
            <person name="Nene V."/>
            <person name="Sugimoto C."/>
        </authorList>
    </citation>
    <scope>NUCLEOTIDE SEQUENCE [LARGE SCALE GENOMIC DNA]</scope>
    <source>
        <strain evidence="6 7">Shintoku</strain>
    </source>
</reference>
<evidence type="ECO:0000256" key="4">
    <source>
        <dbReference type="ARBA" id="ARBA00022833"/>
    </source>
</evidence>
<dbReference type="OrthoDB" id="308464at2759"/>
<dbReference type="OMA" id="FREVVIM"/>
<name>J4DNF1_THEOR</name>
<evidence type="ECO:0000256" key="3">
    <source>
        <dbReference type="ARBA" id="ARBA00022771"/>
    </source>
</evidence>
<dbReference type="GO" id="GO:0005634">
    <property type="term" value="C:nucleus"/>
    <property type="evidence" value="ECO:0007669"/>
    <property type="project" value="TreeGrafter"/>
</dbReference>
<keyword evidence="2" id="KW-0479">Metal-binding</keyword>
<dbReference type="VEuPathDB" id="PiroplasmaDB:TOT_010000316"/>
<feature type="domain" description="Zinc finger ZPR1-type" evidence="5">
    <location>
        <begin position="274"/>
        <end position="432"/>
    </location>
</feature>
<dbReference type="KEGG" id="tot:TOT_010000316"/>
<dbReference type="InterPro" id="IPR004457">
    <property type="entry name" value="Znf_ZPR1"/>
</dbReference>
<evidence type="ECO:0000259" key="5">
    <source>
        <dbReference type="SMART" id="SM00709"/>
    </source>
</evidence>
<dbReference type="SMART" id="SM00709">
    <property type="entry name" value="Zpr1"/>
    <property type="match status" value="2"/>
</dbReference>
<gene>
    <name evidence="6" type="ORF">TOT_010000316</name>
</gene>
<dbReference type="InterPro" id="IPR040141">
    <property type="entry name" value="ZPR1"/>
</dbReference>
<dbReference type="Gene3D" id="2.60.120.1040">
    <property type="entry name" value="ZPR1, A/B domain"/>
    <property type="match status" value="2"/>
</dbReference>
<dbReference type="InterPro" id="IPR056180">
    <property type="entry name" value="ZPR1_jr_dom"/>
</dbReference>